<proteinExistence type="predicted"/>
<name>H8L1R5_FRAAD</name>
<dbReference type="KEGG" id="fau:Fraau_0957"/>
<accession>H8L1R5</accession>
<dbReference type="HOGENOM" id="CLU_2093238_0_0_6"/>
<dbReference type="AlphaFoldDB" id="H8L1R5"/>
<evidence type="ECO:0000313" key="1">
    <source>
        <dbReference type="EMBL" id="AFC85425.1"/>
    </source>
</evidence>
<sequence>MASPAETFLDHWLEDYPNWRESESAQDMVRKAEQGLAKIGYGSMPGNTAAEIPAAPADPINPELVLPAERGEIQLFASGAVALPPGKLRRLARTGLLRHAGKGRYDLTDIGRRALA</sequence>
<organism evidence="1 2">
    <name type="scientific">Frateuria aurantia (strain ATCC 33424 / DSM 6220 / KCTC 2777 / LMG 1558 / NBRC 3245 / NCIMB 13370)</name>
    <name type="common">Acetobacter aurantius</name>
    <dbReference type="NCBI Taxonomy" id="767434"/>
    <lineage>
        <taxon>Bacteria</taxon>
        <taxon>Pseudomonadati</taxon>
        <taxon>Pseudomonadota</taxon>
        <taxon>Gammaproteobacteria</taxon>
        <taxon>Lysobacterales</taxon>
        <taxon>Rhodanobacteraceae</taxon>
        <taxon>Frateuria</taxon>
    </lineage>
</organism>
<dbReference type="STRING" id="767434.Fraau_0957"/>
<gene>
    <name evidence="1" type="ordered locus">Fraau_0957</name>
</gene>
<keyword evidence="2" id="KW-1185">Reference proteome</keyword>
<evidence type="ECO:0000313" key="2">
    <source>
        <dbReference type="Proteomes" id="UP000005234"/>
    </source>
</evidence>
<protein>
    <submittedName>
        <fullName evidence="1">Uncharacterized protein</fullName>
    </submittedName>
</protein>
<dbReference type="RefSeq" id="WP_014402431.1">
    <property type="nucleotide sequence ID" value="NC_017033.1"/>
</dbReference>
<dbReference type="Proteomes" id="UP000005234">
    <property type="component" value="Chromosome"/>
</dbReference>
<reference evidence="1" key="1">
    <citation type="submission" date="2012-02" db="EMBL/GenBank/DDBJ databases">
        <title>The complete genome of Frateuria aurantia DSM 6220.</title>
        <authorList>
            <consortium name="US DOE Joint Genome Institute (JGI-PGF)"/>
            <person name="Lucas S."/>
            <person name="Copeland A."/>
            <person name="Lapidus A."/>
            <person name="Glavina del Rio T."/>
            <person name="Dalin E."/>
            <person name="Tice H."/>
            <person name="Bruce D."/>
            <person name="Goodwin L."/>
            <person name="Pitluck S."/>
            <person name="Peters L."/>
            <person name="Ovchinnikova G."/>
            <person name="Teshima H."/>
            <person name="Kyrpides N."/>
            <person name="Mavromatis K."/>
            <person name="Ivanova N."/>
            <person name="Brettin T."/>
            <person name="Detter J.C."/>
            <person name="Han C."/>
            <person name="Larimer F."/>
            <person name="Land M."/>
            <person name="Hauser L."/>
            <person name="Markowitz V."/>
            <person name="Cheng J.-F."/>
            <person name="Hugenholtz P."/>
            <person name="Woyke T."/>
            <person name="Wu D."/>
            <person name="Brambilla E."/>
            <person name="Klenk H.-P."/>
            <person name="Eisen J.A."/>
        </authorList>
    </citation>
    <scope>NUCLEOTIDE SEQUENCE</scope>
    <source>
        <strain evidence="1">DSM 6220</strain>
    </source>
</reference>
<dbReference type="EMBL" id="CP003350">
    <property type="protein sequence ID" value="AFC85425.1"/>
    <property type="molecule type" value="Genomic_DNA"/>
</dbReference>